<dbReference type="Proteomes" id="UP000001306">
    <property type="component" value="Chromosome"/>
</dbReference>
<evidence type="ECO:0000313" key="2">
    <source>
        <dbReference type="EMBL" id="AAT90038.1"/>
    </source>
</evidence>
<dbReference type="EMBL" id="AE016822">
    <property type="protein sequence ID" value="AAT90038.1"/>
    <property type="molecule type" value="Genomic_DNA"/>
</dbReference>
<keyword evidence="1" id="KW-0812">Transmembrane</keyword>
<reference evidence="2 3" key="1">
    <citation type="journal article" date="2004" name="Mol. Plant Microbe Interact.">
        <title>The genome sequence of the Gram-positive sugarcane pathogen Leifsonia xyli subsp. xyli.</title>
        <authorList>
            <person name="Monteiro-Vitorello C.B."/>
            <person name="Camargo L.E.A."/>
            <person name="Van Sluys M.A."/>
            <person name="Kitajima J.P."/>
            <person name="Truffi D."/>
            <person name="do Amaral A.M."/>
            <person name="Harakava R."/>
            <person name="de Oliveira J.C.F."/>
            <person name="Wood D."/>
            <person name="de Oliveira M.C."/>
            <person name="Miyaki C.Y."/>
            <person name="Takita M.A."/>
            <person name="da Silva A.C.R."/>
            <person name="Furlan L.R."/>
            <person name="Carraro D.M."/>
            <person name="Camarotte G."/>
            <person name="Almeida N.F. Jr."/>
            <person name="Carrer H."/>
            <person name="Coutinho L.L."/>
            <person name="El-Dorry H.A."/>
            <person name="Ferro M.I.T."/>
            <person name="Gagliardi P.R."/>
            <person name="Giglioti E."/>
            <person name="Goldman M.H.S."/>
            <person name="Goldman G.H."/>
            <person name="Kimura E.T."/>
            <person name="Ferro E.S."/>
            <person name="Kuramae E.E."/>
            <person name="Lemos E.G.M."/>
            <person name="Lemos M.V.F."/>
            <person name="Mauro S.M.Z."/>
            <person name="Machado M.A."/>
            <person name="Marino C.L."/>
            <person name="Menck C.F."/>
            <person name="Nunes L.R."/>
            <person name="Oliveira R.C."/>
            <person name="Pereira G.G."/>
            <person name="Siqueira W."/>
            <person name="de Souza A.A."/>
            <person name="Tsai S.M."/>
            <person name="Zanca A.S."/>
            <person name="Simpson A.J.G."/>
            <person name="Brumbley S.M."/>
            <person name="Setubal J.C."/>
        </authorList>
    </citation>
    <scope>NUCLEOTIDE SEQUENCE [LARGE SCALE GENOMIC DNA]</scope>
    <source>
        <strain evidence="2 3">CTCB07</strain>
    </source>
</reference>
<gene>
    <name evidence="2" type="ordered locus">Lxx24030</name>
</gene>
<proteinExistence type="predicted"/>
<keyword evidence="1" id="KW-0472">Membrane</keyword>
<accession>Q6AC54</accession>
<evidence type="ECO:0000256" key="1">
    <source>
        <dbReference type="SAM" id="Phobius"/>
    </source>
</evidence>
<organism evidence="2 3">
    <name type="scientific">Leifsonia xyli subsp. xyli (strain CTCB07)</name>
    <dbReference type="NCBI Taxonomy" id="281090"/>
    <lineage>
        <taxon>Bacteria</taxon>
        <taxon>Bacillati</taxon>
        <taxon>Actinomycetota</taxon>
        <taxon>Actinomycetes</taxon>
        <taxon>Micrococcales</taxon>
        <taxon>Microbacteriaceae</taxon>
        <taxon>Leifsonia</taxon>
    </lineage>
</organism>
<feature type="transmembrane region" description="Helical" evidence="1">
    <location>
        <begin position="6"/>
        <end position="27"/>
    </location>
</feature>
<keyword evidence="1" id="KW-1133">Transmembrane helix</keyword>
<dbReference type="STRING" id="281090.Lxx24030"/>
<keyword evidence="3" id="KW-1185">Reference proteome</keyword>
<protein>
    <submittedName>
        <fullName evidence="2">Uncharacterized protein</fullName>
    </submittedName>
</protein>
<name>Q6AC54_LEIXX</name>
<dbReference type="AlphaFoldDB" id="Q6AC54"/>
<dbReference type="HOGENOM" id="CLU_3397203_0_0_11"/>
<sequence length="31" mass="3152">MTAAVLVDPVLGVFIGGITLIGIGWLVGRRG</sequence>
<evidence type="ECO:0000313" key="3">
    <source>
        <dbReference type="Proteomes" id="UP000001306"/>
    </source>
</evidence>
<dbReference type="KEGG" id="lxx:Lxx24030"/>